<evidence type="ECO:0000313" key="2">
    <source>
        <dbReference type="EMBL" id="PQM45658.1"/>
    </source>
</evidence>
<dbReference type="Proteomes" id="UP000179734">
    <property type="component" value="Unassembled WGS sequence"/>
</dbReference>
<reference evidence="2" key="3">
    <citation type="submission" date="2018-01" db="EMBL/GenBank/DDBJ databases">
        <authorList>
            <person name="Gaut B.S."/>
            <person name="Morton B.R."/>
            <person name="Clegg M.T."/>
            <person name="Duvall M.R."/>
        </authorList>
    </citation>
    <scope>NUCLEOTIDE SEQUENCE</scope>
    <source>
        <strain evidence="2">ATCC BAA-2683</strain>
    </source>
</reference>
<evidence type="ECO:0000313" key="1">
    <source>
        <dbReference type="EMBL" id="OHU96882.1"/>
    </source>
</evidence>
<dbReference type="EMBL" id="PPEA01000606">
    <property type="protein sequence ID" value="PQM45658.1"/>
    <property type="molecule type" value="Genomic_DNA"/>
</dbReference>
<dbReference type="RefSeq" id="WP_071029177.1">
    <property type="nucleotide sequence ID" value="NZ_MLQM01000176.1"/>
</dbReference>
<dbReference type="Pfam" id="PF09571">
    <property type="entry name" value="RE_XcyI"/>
    <property type="match status" value="1"/>
</dbReference>
<keyword evidence="3" id="KW-1185">Reference proteome</keyword>
<dbReference type="AlphaFoldDB" id="A0A1S1N6M4"/>
<evidence type="ECO:0000313" key="3">
    <source>
        <dbReference type="Proteomes" id="UP000179734"/>
    </source>
</evidence>
<dbReference type="InterPro" id="IPR019071">
    <property type="entry name" value="Restrct_endonuc_II_XcyI"/>
</dbReference>
<dbReference type="GO" id="GO:0003677">
    <property type="term" value="F:DNA binding"/>
    <property type="evidence" value="ECO:0007669"/>
    <property type="project" value="InterPro"/>
</dbReference>
<comment type="caution">
    <text evidence="1">The sequence shown here is derived from an EMBL/GenBank/DDBJ whole genome shotgun (WGS) entry which is preliminary data.</text>
</comment>
<dbReference type="GO" id="GO:0000287">
    <property type="term" value="F:magnesium ion binding"/>
    <property type="evidence" value="ECO:0007669"/>
    <property type="project" value="InterPro"/>
</dbReference>
<dbReference type="Proteomes" id="UP000238296">
    <property type="component" value="Unassembled WGS sequence"/>
</dbReference>
<dbReference type="GO" id="GO:0009307">
    <property type="term" value="P:DNA restriction-modification system"/>
    <property type="evidence" value="ECO:0007669"/>
    <property type="project" value="InterPro"/>
</dbReference>
<reference evidence="1 3" key="1">
    <citation type="submission" date="2016-10" db="EMBL/GenBank/DDBJ databases">
        <title>Genome sequence of Mycobacterium talmonii.</title>
        <authorList>
            <person name="Greninger A.L."/>
            <person name="Elliott B."/>
            <person name="Vasireddy S."/>
            <person name="Vasireddy R."/>
        </authorList>
    </citation>
    <scope>NUCLEOTIDE SEQUENCE [LARGE SCALE GENOMIC DNA]</scope>
    <source>
        <strain evidence="1">MO-5499</strain>
        <strain evidence="3">NE-TNMC-100812</strain>
    </source>
</reference>
<reference evidence="2 4" key="2">
    <citation type="journal article" date="2017" name="Int. J. Syst. Evol. Microbiol.">
        <title>Mycobacterium talmoniae sp. nov., a slowly growing mycobacterium isolated from human respiratory samples.</title>
        <authorList>
            <person name="Davidson R.M."/>
            <person name="DeGroote M.A."/>
            <person name="Marola J.L."/>
            <person name="Buss S."/>
            <person name="Jones V."/>
            <person name="McNeil M.R."/>
            <person name="Freifeld A.G."/>
            <person name="Elaine Epperson L."/>
            <person name="Hasan N.A."/>
            <person name="Jackson M."/>
            <person name="Iwen P.C."/>
            <person name="Salfinger M."/>
            <person name="Strong M."/>
        </authorList>
    </citation>
    <scope>NUCLEOTIDE SEQUENCE [LARGE SCALE GENOMIC DNA]</scope>
    <source>
        <strain evidence="2 4">ATCC BAA-2683</strain>
    </source>
</reference>
<accession>A0A1S1N6M4</accession>
<evidence type="ECO:0000313" key="4">
    <source>
        <dbReference type="Proteomes" id="UP000238296"/>
    </source>
</evidence>
<dbReference type="GO" id="GO:0009036">
    <property type="term" value="F:type II site-specific deoxyribonuclease activity"/>
    <property type="evidence" value="ECO:0007669"/>
    <property type="project" value="InterPro"/>
</dbReference>
<dbReference type="EMBL" id="MLQM01000176">
    <property type="protein sequence ID" value="OHU96882.1"/>
    <property type="molecule type" value="Genomic_DNA"/>
</dbReference>
<proteinExistence type="predicted"/>
<evidence type="ECO:0008006" key="5">
    <source>
        <dbReference type="Google" id="ProtNLM"/>
    </source>
</evidence>
<name>A0A1S1N6M4_9MYCO</name>
<protein>
    <recommendedName>
        <fullName evidence="5">XcyI family restriction endonuclease</fullName>
    </recommendedName>
</protein>
<sequence>MFTFPPPERQIYVHEILVKARHSVLHDTVRAAAKTIPPAALSSEMTTYAPHPGLQLLHGSNIRDELVFAVPSVLTAAPAALGYYRLLLGVSQKLFYKTATGLNVFKSMEERGVIGPRAAPLIADLCRELNIEISALITSLSPGLTAADVEQLPLMMLGAQADGSWRTQIGEKATKGVYEVLKSVIKSQGVQYGDIGPSLSLQNKAGRTVTLALAADPDVVITETVNDQEFLKVAIEIKGGTDVSNVHNRAGEAEKSHQKAKGRGATDFWTIISKTSSQLDVLKKESPTTNQWFDVEQVLARSGADWQRLINHVLVAMGI</sequence>
<organism evidence="1 3">
    <name type="scientific">Mycobacterium talmoniae</name>
    <dbReference type="NCBI Taxonomy" id="1858794"/>
    <lineage>
        <taxon>Bacteria</taxon>
        <taxon>Bacillati</taxon>
        <taxon>Actinomycetota</taxon>
        <taxon>Actinomycetes</taxon>
        <taxon>Mycobacteriales</taxon>
        <taxon>Mycobacteriaceae</taxon>
        <taxon>Mycobacterium</taxon>
    </lineage>
</organism>
<gene>
    <name evidence="1" type="ORF">BKN37_22565</name>
    <name evidence="2" type="ORF">C1Y40_04189</name>
</gene>